<comment type="caution">
    <text evidence="1">The sequence shown here is derived from an EMBL/GenBank/DDBJ whole genome shotgun (WGS) entry which is preliminary data.</text>
</comment>
<dbReference type="RefSeq" id="WP_302881287.1">
    <property type="nucleotide sequence ID" value="NZ_JAUMKJ010000070.1"/>
</dbReference>
<dbReference type="Proteomes" id="UP001168883">
    <property type="component" value="Unassembled WGS sequence"/>
</dbReference>
<name>A0ABT8VKQ9_9BACL</name>
<proteinExistence type="predicted"/>
<keyword evidence="2" id="KW-1185">Reference proteome</keyword>
<feature type="non-terminal residue" evidence="1">
    <location>
        <position position="1"/>
    </location>
</feature>
<accession>A0ABT8VKQ9</accession>
<dbReference type="EMBL" id="JAUMKJ010000070">
    <property type="protein sequence ID" value="MDO3681570.1"/>
    <property type="molecule type" value="Genomic_DNA"/>
</dbReference>
<gene>
    <name evidence="1" type="ORF">Q3C12_31755</name>
</gene>
<evidence type="ECO:0000313" key="2">
    <source>
        <dbReference type="Proteomes" id="UP001168883"/>
    </source>
</evidence>
<organism evidence="1 2">
    <name type="scientific">Paenibacillus ehimensis</name>
    <dbReference type="NCBI Taxonomy" id="79264"/>
    <lineage>
        <taxon>Bacteria</taxon>
        <taxon>Bacillati</taxon>
        <taxon>Bacillota</taxon>
        <taxon>Bacilli</taxon>
        <taxon>Bacillales</taxon>
        <taxon>Paenibacillaceae</taxon>
        <taxon>Paenibacillus</taxon>
    </lineage>
</organism>
<evidence type="ECO:0000313" key="1">
    <source>
        <dbReference type="EMBL" id="MDO3681570.1"/>
    </source>
</evidence>
<protein>
    <submittedName>
        <fullName evidence="1">Uncharacterized protein</fullName>
    </submittedName>
</protein>
<sequence>LTVPTAKPVADFHRQVIAHAGRTTKIKARQHPDLYSAYDFSVEPVPKARAIPRVQSVAVWK</sequence>
<reference evidence="1" key="1">
    <citation type="submission" date="2023-07" db="EMBL/GenBank/DDBJ databases">
        <authorList>
            <person name="Aktuganov G."/>
            <person name="Boyko T."/>
            <person name="Delegan Y."/>
            <person name="Galimzianova N."/>
            <person name="Gilvanova E."/>
            <person name="Korobov V."/>
            <person name="Kuzmina L."/>
            <person name="Melentiev A."/>
            <person name="Milman P."/>
            <person name="Ryabova A."/>
            <person name="Stupak E."/>
            <person name="Yasakov T."/>
            <person name="Zharikova N."/>
            <person name="Zhurenko E."/>
        </authorList>
    </citation>
    <scope>NUCLEOTIDE SEQUENCE</scope>
    <source>
        <strain evidence="1">IB-739</strain>
    </source>
</reference>